<gene>
    <name evidence="1" type="ORF">GSTENG00036980001</name>
</gene>
<dbReference type="AlphaFoldDB" id="Q4R9X5"/>
<feature type="non-terminal residue" evidence="1">
    <location>
        <position position="1"/>
    </location>
</feature>
<dbReference type="KEGG" id="tng:GSTEN00036980G001"/>
<protein>
    <submittedName>
        <fullName evidence="1">Chromosome undetermined SCAF25001, whole genome shotgun sequence</fullName>
    </submittedName>
</protein>
<dbReference type="EMBL" id="CAAE01025001">
    <property type="protein sequence ID" value="CAG14808.1"/>
    <property type="molecule type" value="Genomic_DNA"/>
</dbReference>
<accession>Q4R9X5</accession>
<evidence type="ECO:0000313" key="1">
    <source>
        <dbReference type="EMBL" id="CAG14808.1"/>
    </source>
</evidence>
<organism evidence="1">
    <name type="scientific">Tetraodon nigroviridis</name>
    <name type="common">Spotted green pufferfish</name>
    <name type="synonym">Chelonodon nigroviridis</name>
    <dbReference type="NCBI Taxonomy" id="99883"/>
    <lineage>
        <taxon>Eukaryota</taxon>
        <taxon>Metazoa</taxon>
        <taxon>Chordata</taxon>
        <taxon>Craniata</taxon>
        <taxon>Vertebrata</taxon>
        <taxon>Euteleostomi</taxon>
        <taxon>Actinopterygii</taxon>
        <taxon>Neopterygii</taxon>
        <taxon>Teleostei</taxon>
        <taxon>Neoteleostei</taxon>
        <taxon>Acanthomorphata</taxon>
        <taxon>Eupercaria</taxon>
        <taxon>Tetraodontiformes</taxon>
        <taxon>Tetradontoidea</taxon>
        <taxon>Tetraodontidae</taxon>
        <taxon>Tetraodon</taxon>
    </lineage>
</organism>
<sequence length="49" mass="5642">RFSQWTVKSLQGLENMDNPTLVREAGQIRTGVSLWYRPLHQLKNSCAVL</sequence>
<reference evidence="1" key="1">
    <citation type="journal article" date="2004" name="Nature">
        <title>Genome duplication in the teleost fish Tetraodon nigroviridis reveals the early vertebrate proto-karyotype.</title>
        <authorList>
            <person name="Jaillon O."/>
            <person name="Aury J.-M."/>
            <person name="Brunet F."/>
            <person name="Petit J.-L."/>
            <person name="Stange-Thomann N."/>
            <person name="Mauceli E."/>
            <person name="Bouneau L."/>
            <person name="Fischer C."/>
            <person name="Ozouf-Costaz C."/>
            <person name="Bernot A."/>
            <person name="Nicaud S."/>
            <person name="Jaffe D."/>
            <person name="Fisher S."/>
            <person name="Lutfalla G."/>
            <person name="Dossat C."/>
            <person name="Segurens B."/>
            <person name="Dasilva C."/>
            <person name="Salanoubat M."/>
            <person name="Levy M."/>
            <person name="Boudet N."/>
            <person name="Castellano S."/>
            <person name="Anthouard V."/>
            <person name="Jubin C."/>
            <person name="Castelli V."/>
            <person name="Katinka M."/>
            <person name="Vacherie B."/>
            <person name="Biemont C."/>
            <person name="Skalli Z."/>
            <person name="Cattolico L."/>
            <person name="Poulain J."/>
            <person name="De Berardinis V."/>
            <person name="Cruaud C."/>
            <person name="Duprat S."/>
            <person name="Brottier P."/>
            <person name="Coutanceau J.-P."/>
            <person name="Gouzy J."/>
            <person name="Parra G."/>
            <person name="Lardier G."/>
            <person name="Chapple C."/>
            <person name="McKernan K.J."/>
            <person name="McEwan P."/>
            <person name="Bosak S."/>
            <person name="Kellis M."/>
            <person name="Volff J.-N."/>
            <person name="Guigo R."/>
            <person name="Zody M.C."/>
            <person name="Mesirov J."/>
            <person name="Lindblad-Toh K."/>
            <person name="Birren B."/>
            <person name="Nusbaum C."/>
            <person name="Kahn D."/>
            <person name="Robinson-Rechavi M."/>
            <person name="Laudet V."/>
            <person name="Schachter V."/>
            <person name="Quetier F."/>
            <person name="Saurin W."/>
            <person name="Scarpelli C."/>
            <person name="Wincker P."/>
            <person name="Lander E.S."/>
            <person name="Weissenbach J."/>
            <person name="Roest Crollius H."/>
        </authorList>
    </citation>
    <scope>NUCLEOTIDE SEQUENCE [LARGE SCALE GENOMIC DNA]</scope>
</reference>
<proteinExistence type="predicted"/>
<name>Q4R9X5_TETNG</name>
<reference evidence="1" key="2">
    <citation type="submission" date="2004-02" db="EMBL/GenBank/DDBJ databases">
        <authorList>
            <consortium name="Genoscope"/>
            <consortium name="Whitehead Institute Centre for Genome Research"/>
        </authorList>
    </citation>
    <scope>NUCLEOTIDE SEQUENCE</scope>
</reference>